<dbReference type="NCBIfam" id="NF040712">
    <property type="entry name" value="SepH"/>
    <property type="match status" value="1"/>
</dbReference>
<dbReference type="InterPro" id="IPR047682">
    <property type="entry name" value="SepH-like"/>
</dbReference>
<dbReference type="RefSeq" id="WP_019617451.1">
    <property type="nucleotide sequence ID" value="NZ_JBHUNE010000008.1"/>
</dbReference>
<dbReference type="InterPro" id="IPR021421">
    <property type="entry name" value="DUF3071"/>
</dbReference>
<evidence type="ECO:0000256" key="1">
    <source>
        <dbReference type="SAM" id="MobiDB-lite"/>
    </source>
</evidence>
<feature type="compositionally biased region" description="Acidic residues" evidence="1">
    <location>
        <begin position="298"/>
        <end position="329"/>
    </location>
</feature>
<feature type="domain" description="DUF3071" evidence="2">
    <location>
        <begin position="1"/>
        <end position="164"/>
    </location>
</feature>
<reference evidence="4" key="1">
    <citation type="journal article" date="2019" name="Int. J. Syst. Evol. Microbiol.">
        <title>The Global Catalogue of Microorganisms (GCM) 10K type strain sequencing project: providing services to taxonomists for standard genome sequencing and annotation.</title>
        <authorList>
            <consortium name="The Broad Institute Genomics Platform"/>
            <consortium name="The Broad Institute Genome Sequencing Center for Infectious Disease"/>
            <person name="Wu L."/>
            <person name="Ma J."/>
        </authorList>
    </citation>
    <scope>NUCLEOTIDE SEQUENCE [LARGE SCALE GENOMIC DNA]</scope>
    <source>
        <strain evidence="4">TISTR 1514</strain>
    </source>
</reference>
<evidence type="ECO:0000313" key="3">
    <source>
        <dbReference type="EMBL" id="MFD2758967.1"/>
    </source>
</evidence>
<evidence type="ECO:0000313" key="4">
    <source>
        <dbReference type="Proteomes" id="UP001597492"/>
    </source>
</evidence>
<feature type="region of interest" description="Disordered" evidence="1">
    <location>
        <begin position="212"/>
        <end position="231"/>
    </location>
</feature>
<gene>
    <name evidence="3" type="primary">sepH</name>
    <name evidence="3" type="ORF">ACFSW7_11340</name>
</gene>
<accession>A0ABW5UZ40</accession>
<protein>
    <submittedName>
        <fullName evidence="3">Septation protein SepH</fullName>
    </submittedName>
</protein>
<keyword evidence="4" id="KW-1185">Reference proteome</keyword>
<name>A0ABW5UZ40_9MICO</name>
<proteinExistence type="predicted"/>
<sequence>MQELRFVSVEDGWIIATNESGDRFRVRVDDTLQAALRPRPQVRSTGPKVPPRQIQQLIRAGRTVDEVVEATGADRETVARFEGPIVAERGYIVEQARAVPVRLQPNVDPLASEATTFGAAIDERLEQLEARQVRWDAWRDPETGWHVGLNFVTGDVERHALWKFDTKAHSLRPDSPAAVTLSQQGEVQGMRGPHLRAVAHDQTEGVIPLAAKDAPEPEPAPETRHSATTYETADLLEQLRRRRGERQHTVYDEMAEYEDDDLVIEADDEREPASNARVTPFGSRSESTPEEPSAATTGDDEAEAVDPEGDPVVDSDEGNQLDLALDETPEQGQARKRGAGRPSMPTWDEIVFGTRTDD</sequence>
<feature type="region of interest" description="Disordered" evidence="1">
    <location>
        <begin position="242"/>
        <end position="358"/>
    </location>
</feature>
<dbReference type="EMBL" id="JBHUNE010000008">
    <property type="protein sequence ID" value="MFD2758967.1"/>
    <property type="molecule type" value="Genomic_DNA"/>
</dbReference>
<comment type="caution">
    <text evidence="3">The sequence shown here is derived from an EMBL/GenBank/DDBJ whole genome shotgun (WGS) entry which is preliminary data.</text>
</comment>
<dbReference type="Pfam" id="PF11268">
    <property type="entry name" value="DUF3071"/>
    <property type="match status" value="1"/>
</dbReference>
<dbReference type="Proteomes" id="UP001597492">
    <property type="component" value="Unassembled WGS sequence"/>
</dbReference>
<feature type="compositionally biased region" description="Acidic residues" evidence="1">
    <location>
        <begin position="253"/>
        <end position="270"/>
    </location>
</feature>
<organism evidence="3 4">
    <name type="scientific">Gulosibacter faecalis</name>
    <dbReference type="NCBI Taxonomy" id="272240"/>
    <lineage>
        <taxon>Bacteria</taxon>
        <taxon>Bacillati</taxon>
        <taxon>Actinomycetota</taxon>
        <taxon>Actinomycetes</taxon>
        <taxon>Micrococcales</taxon>
        <taxon>Microbacteriaceae</taxon>
        <taxon>Gulosibacter</taxon>
    </lineage>
</organism>
<evidence type="ECO:0000259" key="2">
    <source>
        <dbReference type="Pfam" id="PF11268"/>
    </source>
</evidence>